<protein>
    <submittedName>
        <fullName evidence="3">Glycosyl hydrolase</fullName>
    </submittedName>
    <submittedName>
        <fullName evidence="2">MvaI-BcnI domain-containing protein</fullName>
    </submittedName>
</protein>
<evidence type="ECO:0000313" key="2">
    <source>
        <dbReference type="EMBL" id="AMU87166.1"/>
    </source>
</evidence>
<dbReference type="InterPro" id="IPR029127">
    <property type="entry name" value="MvaI_BcnI"/>
</dbReference>
<organism evidence="2 4">
    <name type="scientific">Dehalococcoides mccartyi</name>
    <dbReference type="NCBI Taxonomy" id="61435"/>
    <lineage>
        <taxon>Bacteria</taxon>
        <taxon>Bacillati</taxon>
        <taxon>Chloroflexota</taxon>
        <taxon>Dehalococcoidia</taxon>
        <taxon>Dehalococcoidales</taxon>
        <taxon>Dehalococcoidaceae</taxon>
        <taxon>Dehalococcoides</taxon>
    </lineage>
</organism>
<accession>A0A142VBF1</accession>
<reference evidence="2 4" key="1">
    <citation type="submission" date="2015-03" db="EMBL/GenBank/DDBJ databases">
        <title>Genomic characterization of Dehalococcoides mccartyi strain 11a5, an unusal plasmid-containing chloroethene dechlorinator.</title>
        <authorList>
            <person name="Zhao S."/>
            <person name="Ding C."/>
            <person name="He J."/>
        </authorList>
    </citation>
    <scope>NUCLEOTIDE SEQUENCE [LARGE SCALE GENOMIC DNA]</scope>
    <source>
        <strain evidence="2 4">11a5</strain>
    </source>
</reference>
<dbReference type="EMBL" id="CP011127">
    <property type="protein sequence ID" value="AMU87166.1"/>
    <property type="molecule type" value="Genomic_DNA"/>
</dbReference>
<dbReference type="Pfam" id="PF15515">
    <property type="entry name" value="MvaI_BcnI"/>
    <property type="match status" value="1"/>
</dbReference>
<dbReference type="OrthoDB" id="1684155at2"/>
<dbReference type="Gene3D" id="3.30.70.3570">
    <property type="entry name" value="MvaI/BcnI restriction endonuclease, recognition domain"/>
    <property type="match status" value="1"/>
</dbReference>
<dbReference type="REBASE" id="211220">
    <property type="entry name" value="DmcATV1ORF1261P"/>
</dbReference>
<reference evidence="3 5" key="2">
    <citation type="journal article" date="2017" name="Sci. Rep.">
        <title>Isolation and genomic characterization of a Dehalococcoides strain suggests genomic rearrangement during culture.</title>
        <authorList>
            <person name="Yohda M."/>
            <person name="Ikegami K."/>
            <person name="Aita Y."/>
            <person name="Kitajima M."/>
            <person name="Takechi A."/>
            <person name="Iwamoto M."/>
            <person name="Fukuda T."/>
            <person name="Tamura N."/>
            <person name="Shibasaki J."/>
            <person name="Koike S."/>
            <person name="Komatsu D."/>
            <person name="Miyagi S."/>
            <person name="Nishimura M."/>
            <person name="Uchino Y."/>
            <person name="Shiroma A."/>
            <person name="Shimoji M."/>
            <person name="Tamotsu H."/>
            <person name="Ashimine N."/>
            <person name="Shinzato M."/>
            <person name="Ohki S."/>
            <person name="Nakano K."/>
            <person name="Teruya K."/>
            <person name="Satou K."/>
            <person name="Hirano T."/>
            <person name="Yagi O."/>
        </authorList>
    </citation>
    <scope>NUCLEOTIDE SEQUENCE [LARGE SCALE GENOMIC DNA]</scope>
    <source>
        <strain evidence="3 5">UCH-ATV1</strain>
    </source>
</reference>
<dbReference type="GO" id="GO:0016787">
    <property type="term" value="F:hydrolase activity"/>
    <property type="evidence" value="ECO:0007669"/>
    <property type="project" value="UniProtKB-KW"/>
</dbReference>
<evidence type="ECO:0000313" key="3">
    <source>
        <dbReference type="EMBL" id="BAZ97890.1"/>
    </source>
</evidence>
<proteinExistence type="predicted"/>
<dbReference type="CDD" id="cd22344">
    <property type="entry name" value="PDDEXK_nuclease"/>
    <property type="match status" value="1"/>
</dbReference>
<keyword evidence="3" id="KW-0378">Hydrolase</keyword>
<dbReference type="Proteomes" id="UP000076394">
    <property type="component" value="Chromosome"/>
</dbReference>
<dbReference type="PATRIC" id="fig|61435.8.peg.1333"/>
<evidence type="ECO:0000259" key="1">
    <source>
        <dbReference type="Pfam" id="PF15515"/>
    </source>
</evidence>
<dbReference type="EMBL" id="AP017649">
    <property type="protein sequence ID" value="BAZ97890.1"/>
    <property type="molecule type" value="Genomic_DNA"/>
</dbReference>
<name>A0A142VBF1_9CHLR</name>
<evidence type="ECO:0000313" key="5">
    <source>
        <dbReference type="Proteomes" id="UP000218257"/>
    </source>
</evidence>
<dbReference type="InterPro" id="IPR043005">
    <property type="entry name" value="MvaI_BcnI_rec"/>
</dbReference>
<dbReference type="REBASE" id="141975">
    <property type="entry name" value="Dmc11a5ORF1339P"/>
</dbReference>
<dbReference type="InterPro" id="IPR043004">
    <property type="entry name" value="MvaI_BcnI_cat"/>
</dbReference>
<dbReference type="AlphaFoldDB" id="A0A142VBF1"/>
<dbReference type="RefSeq" id="WP_012882547.1">
    <property type="nucleotide sequence ID" value="NZ_AP017649.1"/>
</dbReference>
<gene>
    <name evidence="3" type="ORF">DEHALATV1_1262</name>
    <name evidence="2" type="ORF">Dm11a5_1340</name>
</gene>
<sequence>MSFIQDLSDIIEKLRIIRDMGYILTHRSNDTGIGKTLEDLLEIPENNFRIPDIGVIELKAKRIDSNSMLTLATKSPEPKGINRVLFDHYKYHDDKGLYNLHSTCYGSRYNPQSFKVELSDNKLVLKNRDNIECYWPLSMLLEDVLTSKSDKTLLVFAETSGERKTINEKFHFIEAYLLSNLNKEKFKDAIEQDMLKVDIRIGVYRSGRNAGRYHDHGTGFRINKKHFLQLFDNYERVL</sequence>
<evidence type="ECO:0000313" key="4">
    <source>
        <dbReference type="Proteomes" id="UP000076394"/>
    </source>
</evidence>
<dbReference type="Proteomes" id="UP000218257">
    <property type="component" value="Chromosome"/>
</dbReference>
<dbReference type="Gene3D" id="3.40.210.20">
    <property type="entry name" value="MvaI/BcnI restriction endonuclease, catalytic domain"/>
    <property type="match status" value="1"/>
</dbReference>
<feature type="domain" description="MvaI/BcnI restriction endonuclease" evidence="1">
    <location>
        <begin position="11"/>
        <end position="231"/>
    </location>
</feature>